<dbReference type="Pfam" id="PF13202">
    <property type="entry name" value="EF-hand_5"/>
    <property type="match status" value="2"/>
</dbReference>
<proteinExistence type="predicted"/>
<protein>
    <submittedName>
        <fullName evidence="4">Uncharacterized low-complexity protein</fullName>
    </submittedName>
</protein>
<gene>
    <name evidence="4" type="ORF">SAMN05216222_3570</name>
</gene>
<dbReference type="STRING" id="1148509.SAMN05216222_3570"/>
<feature type="chain" id="PRO_5009266901" evidence="2">
    <location>
        <begin position="28"/>
        <end position="152"/>
    </location>
</feature>
<organism evidence="4 5">
    <name type="scientific">Pseudomonas prosekii</name>
    <dbReference type="NCBI Taxonomy" id="1148509"/>
    <lineage>
        <taxon>Bacteria</taxon>
        <taxon>Pseudomonadati</taxon>
        <taxon>Pseudomonadota</taxon>
        <taxon>Gammaproteobacteria</taxon>
        <taxon>Pseudomonadales</taxon>
        <taxon>Pseudomonadaceae</taxon>
        <taxon>Pseudomonas</taxon>
    </lineage>
</organism>
<dbReference type="InterPro" id="IPR002048">
    <property type="entry name" value="EF_hand_dom"/>
</dbReference>
<evidence type="ECO:0000313" key="4">
    <source>
        <dbReference type="EMBL" id="SDT24029.1"/>
    </source>
</evidence>
<evidence type="ECO:0000259" key="3">
    <source>
        <dbReference type="PROSITE" id="PS50222"/>
    </source>
</evidence>
<accession>A0A1H1YRX1</accession>
<evidence type="ECO:0000313" key="5">
    <source>
        <dbReference type="Proteomes" id="UP000198481"/>
    </source>
</evidence>
<dbReference type="PROSITE" id="PS00018">
    <property type="entry name" value="EF_HAND_1"/>
    <property type="match status" value="1"/>
</dbReference>
<dbReference type="GO" id="GO:0005509">
    <property type="term" value="F:calcium ion binding"/>
    <property type="evidence" value="ECO:0007669"/>
    <property type="project" value="InterPro"/>
</dbReference>
<keyword evidence="2" id="KW-0732">Signal</keyword>
<name>A0A1H1YRX1_9PSED</name>
<feature type="region of interest" description="Disordered" evidence="1">
    <location>
        <begin position="48"/>
        <end position="91"/>
    </location>
</feature>
<dbReference type="PROSITE" id="PS50222">
    <property type="entry name" value="EF_HAND_2"/>
    <property type="match status" value="1"/>
</dbReference>
<evidence type="ECO:0000256" key="2">
    <source>
        <dbReference type="SAM" id="SignalP"/>
    </source>
</evidence>
<feature type="domain" description="EF-hand" evidence="3">
    <location>
        <begin position="86"/>
        <end position="108"/>
    </location>
</feature>
<dbReference type="InterPro" id="IPR018247">
    <property type="entry name" value="EF_Hand_1_Ca_BS"/>
</dbReference>
<feature type="compositionally biased region" description="Basic and acidic residues" evidence="1">
    <location>
        <begin position="48"/>
        <end position="77"/>
    </location>
</feature>
<dbReference type="Gene3D" id="1.10.238.10">
    <property type="entry name" value="EF-hand"/>
    <property type="match status" value="1"/>
</dbReference>
<evidence type="ECO:0000256" key="1">
    <source>
        <dbReference type="SAM" id="MobiDB-lite"/>
    </source>
</evidence>
<dbReference type="Proteomes" id="UP000198481">
    <property type="component" value="Chromosome I"/>
</dbReference>
<reference evidence="4 5" key="1">
    <citation type="submission" date="2016-10" db="EMBL/GenBank/DDBJ databases">
        <authorList>
            <person name="de Groot N.N."/>
        </authorList>
    </citation>
    <scope>NUCLEOTIDE SEQUENCE [LARGE SCALE GENOMIC DNA]</scope>
    <source>
        <strain evidence="4 5">LMG 26867</strain>
    </source>
</reference>
<feature type="signal peptide" evidence="2">
    <location>
        <begin position="1"/>
        <end position="27"/>
    </location>
</feature>
<dbReference type="AlphaFoldDB" id="A0A1H1YRX1"/>
<dbReference type="EMBL" id="LT629762">
    <property type="protein sequence ID" value="SDT24029.1"/>
    <property type="molecule type" value="Genomic_DNA"/>
</dbReference>
<dbReference type="InterPro" id="IPR011992">
    <property type="entry name" value="EF-hand-dom_pair"/>
</dbReference>
<sequence length="152" mass="15930">MSHTNNTIGLLGAVLAGGMMLSGSVFAAQPLTQGYLLASAEQVVKTPEGKCGEGKCGEGKAEQSAKTPEGKCGEGKCGDASMAKTDTNGDGKVSRAEFKAVAPKSDFDKIDKNHDGFIDEQEAYDNVKANFEANGKKMPKGLFEHLKDQDGV</sequence>
<dbReference type="SUPFAM" id="SSF47473">
    <property type="entry name" value="EF-hand"/>
    <property type="match status" value="1"/>
</dbReference>
<dbReference type="RefSeq" id="WP_092277864.1">
    <property type="nucleotide sequence ID" value="NZ_JBJGXP010000007.1"/>
</dbReference>